<accession>A0ABU5V0D8</accession>
<protein>
    <submittedName>
        <fullName evidence="1">Uncharacterized protein</fullName>
    </submittedName>
</protein>
<keyword evidence="2" id="KW-1185">Reference proteome</keyword>
<dbReference type="Proteomes" id="UP001301653">
    <property type="component" value="Unassembled WGS sequence"/>
</dbReference>
<evidence type="ECO:0000313" key="2">
    <source>
        <dbReference type="Proteomes" id="UP001301653"/>
    </source>
</evidence>
<evidence type="ECO:0000313" key="1">
    <source>
        <dbReference type="EMBL" id="MEA5666808.1"/>
    </source>
</evidence>
<name>A0ABU5V0D8_9GAMM</name>
<dbReference type="EMBL" id="JAYFUH010000061">
    <property type="protein sequence ID" value="MEA5666808.1"/>
    <property type="molecule type" value="Genomic_DNA"/>
</dbReference>
<proteinExistence type="predicted"/>
<sequence length="60" mass="6523">MIASYWINEEEALPAFLQPCRPEADDVGSEVIRMSPVNAHLTLGVKDVLLNGGVDVFHAS</sequence>
<gene>
    <name evidence="1" type="ORF">VA603_04560</name>
</gene>
<reference evidence="1 2" key="1">
    <citation type="submission" date="2023-12" db="EMBL/GenBank/DDBJ databases">
        <title>Stenotrophomonas guangdongensis sp. nov., isolated from wilted pepper plants (Capsicum annuum).</title>
        <authorList>
            <person name="Qiu M."/>
            <person name="Li Y."/>
            <person name="Liu Q."/>
            <person name="Zhang X."/>
            <person name="Huang Y."/>
            <person name="Guo R."/>
            <person name="Hu M."/>
            <person name="Zhou J."/>
            <person name="Zhou X."/>
        </authorList>
    </citation>
    <scope>NUCLEOTIDE SEQUENCE [LARGE SCALE GENOMIC DNA]</scope>
    <source>
        <strain evidence="1 2">MH1</strain>
    </source>
</reference>
<comment type="caution">
    <text evidence="1">The sequence shown here is derived from an EMBL/GenBank/DDBJ whole genome shotgun (WGS) entry which is preliminary data.</text>
</comment>
<organism evidence="1 2">
    <name type="scientific">Stenotrophomonas capsici</name>
    <dbReference type="NCBI Taxonomy" id="3110230"/>
    <lineage>
        <taxon>Bacteria</taxon>
        <taxon>Pseudomonadati</taxon>
        <taxon>Pseudomonadota</taxon>
        <taxon>Gammaproteobacteria</taxon>
        <taxon>Lysobacterales</taxon>
        <taxon>Lysobacteraceae</taxon>
        <taxon>Stenotrophomonas</taxon>
    </lineage>
</organism>
<dbReference type="RefSeq" id="WP_323438051.1">
    <property type="nucleotide sequence ID" value="NZ_JAYFUH010000061.1"/>
</dbReference>